<evidence type="ECO:0000313" key="7">
    <source>
        <dbReference type="Proteomes" id="UP001396898"/>
    </source>
</evidence>
<dbReference type="EMBL" id="JAQQWI010000021">
    <property type="protein sequence ID" value="KAK7998679.1"/>
    <property type="molecule type" value="Genomic_DNA"/>
</dbReference>
<dbReference type="Pfam" id="PF00172">
    <property type="entry name" value="Zn_clus"/>
    <property type="match status" value="1"/>
</dbReference>
<accession>A0ABR1R3B9</accession>
<feature type="region of interest" description="Disordered" evidence="4">
    <location>
        <begin position="38"/>
        <end position="142"/>
    </location>
</feature>
<feature type="compositionally biased region" description="Polar residues" evidence="4">
    <location>
        <begin position="809"/>
        <end position="826"/>
    </location>
</feature>
<feature type="region of interest" description="Disordered" evidence="4">
    <location>
        <begin position="795"/>
        <end position="849"/>
    </location>
</feature>
<feature type="domain" description="Zn(2)-C6 fungal-type" evidence="5">
    <location>
        <begin position="163"/>
        <end position="194"/>
    </location>
</feature>
<dbReference type="CDD" id="cd12148">
    <property type="entry name" value="fungal_TF_MHR"/>
    <property type="match status" value="1"/>
</dbReference>
<feature type="compositionally biased region" description="Polar residues" evidence="4">
    <location>
        <begin position="104"/>
        <end position="120"/>
    </location>
</feature>
<dbReference type="SMART" id="SM00066">
    <property type="entry name" value="GAL4"/>
    <property type="match status" value="1"/>
</dbReference>
<keyword evidence="1" id="KW-0479">Metal-binding</keyword>
<feature type="region of interest" description="Disordered" evidence="4">
    <location>
        <begin position="251"/>
        <end position="273"/>
    </location>
</feature>
<dbReference type="SMART" id="SM00906">
    <property type="entry name" value="Fungal_trans"/>
    <property type="match status" value="1"/>
</dbReference>
<dbReference type="PANTHER" id="PTHR46910:SF1">
    <property type="entry name" value="MISCELLANEOUS ZN(II)2CYS6 TRANSCRIPTION FACTOR (EUROFUNG)-RELATED"/>
    <property type="match status" value="1"/>
</dbReference>
<feature type="compositionally biased region" description="Polar residues" evidence="4">
    <location>
        <begin position="127"/>
        <end position="142"/>
    </location>
</feature>
<dbReference type="Pfam" id="PF04082">
    <property type="entry name" value="Fungal_trans"/>
    <property type="match status" value="1"/>
</dbReference>
<feature type="compositionally biased region" description="Low complexity" evidence="4">
    <location>
        <begin position="49"/>
        <end position="64"/>
    </location>
</feature>
<evidence type="ECO:0000313" key="6">
    <source>
        <dbReference type="EMBL" id="KAK7998679.1"/>
    </source>
</evidence>
<dbReference type="CDD" id="cd00067">
    <property type="entry name" value="GAL4"/>
    <property type="match status" value="1"/>
</dbReference>
<feature type="coiled-coil region" evidence="3">
    <location>
        <begin position="201"/>
        <end position="231"/>
    </location>
</feature>
<evidence type="ECO:0000256" key="3">
    <source>
        <dbReference type="SAM" id="Coils"/>
    </source>
</evidence>
<proteinExistence type="predicted"/>
<dbReference type="InterPro" id="IPR001138">
    <property type="entry name" value="Zn2Cys6_DnaBD"/>
</dbReference>
<reference evidence="6 7" key="1">
    <citation type="submission" date="2023-01" db="EMBL/GenBank/DDBJ databases">
        <title>Analysis of 21 Apiospora genomes using comparative genomics revels a genus with tremendous synthesis potential of carbohydrate active enzymes and secondary metabolites.</title>
        <authorList>
            <person name="Sorensen T."/>
        </authorList>
    </citation>
    <scope>NUCLEOTIDE SEQUENCE [LARGE SCALE GENOMIC DNA]</scope>
    <source>
        <strain evidence="6 7">CBS 20057</strain>
    </source>
</reference>
<evidence type="ECO:0000256" key="2">
    <source>
        <dbReference type="ARBA" id="ARBA00023242"/>
    </source>
</evidence>
<dbReference type="PANTHER" id="PTHR46910">
    <property type="entry name" value="TRANSCRIPTION FACTOR PDR1"/>
    <property type="match status" value="1"/>
</dbReference>
<keyword evidence="7" id="KW-1185">Reference proteome</keyword>
<sequence length="849" mass="93018">MFLERQPLGIRPIGESLEPVPNQTTDLWRLRLPTMATSSHNAFPRSPNPSTRSYDSSSVSSATSPKPPAQYLSSLMSTSARSGGVHAHAHAHAPQSIGIPPLPSVSQSAFQPYTPGTASSVMGRDSLPSNDSVASTPGLSNAQLSANVQAQKRAYRQRRKDPSCDACRERKVKCDATETTSCSECSSRNVKCQFTKETNRRMSSIKQVQDLEKQIERVRRENNTLKRLLNDRDSQMDLDVEGVDQLAIPIPEIGSEPKRRKRAAPHHDPSRARANVRNISKGLFKPPAPYREIPMAAPAEVRLPSPPPRSVTEALLHSYYGAVHVMMPLLHWPTLQREVDEIYQGAGLQRMSASWLSTFFAILAGGSLFSSERHPDRVHQATELLEISRSLVDPWNNDFSLDNVRTAFITSLVLNELNLKSAAWTGLGTAVKMAQDMSLHLEVGAPSRLEADMRRRVWWSIYILDRTLSLDMGRPSLINDIDCDVALPEPIDDHYLHAEGPVHPLNADSLTHSLHVILNVVRSIPAIVQARSSLPITPTRLSNFDTHFANCQRAFPAACDPENPLPIPPHMLMPMAYLMSTRLLLHRHNLAPTCPPDIRSNAIAQCSYTAAETAKLISRTNATLADTATALLTTHIFRSALFLVITEQHELAGVCIRALKSIDVRRDVAVPCGRFLSLFLSAVASKRAEVAAYLPRSVPGFGAQRPPATAFQEALCRDEELLAYLSADLQGGVESAWVWVGAERDAMPAVASASGGLARSENRTGLSAEDVRDWVGWDRLDGQLRGLATETWSPTSQYASHTLPPIKIESTSGPSIPRSSMPPNEGSSASPAPSAAKRNTERISIANII</sequence>
<dbReference type="SUPFAM" id="SSF57701">
    <property type="entry name" value="Zn2/Cys6 DNA-binding domain"/>
    <property type="match status" value="1"/>
</dbReference>
<comment type="caution">
    <text evidence="6">The sequence shown here is derived from an EMBL/GenBank/DDBJ whole genome shotgun (WGS) entry which is preliminary data.</text>
</comment>
<protein>
    <submittedName>
        <fullName evidence="6">Fungal-specific transcription factor</fullName>
    </submittedName>
</protein>
<dbReference type="PROSITE" id="PS00463">
    <property type="entry name" value="ZN2_CY6_FUNGAL_1"/>
    <property type="match status" value="1"/>
</dbReference>
<dbReference type="InterPro" id="IPR007219">
    <property type="entry name" value="XnlR_reg_dom"/>
</dbReference>
<dbReference type="InterPro" id="IPR036864">
    <property type="entry name" value="Zn2-C6_fun-type_DNA-bd_sf"/>
</dbReference>
<feature type="compositionally biased region" description="Polar residues" evidence="4">
    <location>
        <begin position="71"/>
        <end position="81"/>
    </location>
</feature>
<keyword evidence="2" id="KW-0539">Nucleus</keyword>
<dbReference type="Proteomes" id="UP001396898">
    <property type="component" value="Unassembled WGS sequence"/>
</dbReference>
<keyword evidence="3" id="KW-0175">Coiled coil</keyword>
<name>A0ABR1R3B9_9PEZI</name>
<dbReference type="InterPro" id="IPR050987">
    <property type="entry name" value="AtrR-like"/>
</dbReference>
<organism evidence="6 7">
    <name type="scientific">Apiospora marii</name>
    <dbReference type="NCBI Taxonomy" id="335849"/>
    <lineage>
        <taxon>Eukaryota</taxon>
        <taxon>Fungi</taxon>
        <taxon>Dikarya</taxon>
        <taxon>Ascomycota</taxon>
        <taxon>Pezizomycotina</taxon>
        <taxon>Sordariomycetes</taxon>
        <taxon>Xylariomycetidae</taxon>
        <taxon>Amphisphaeriales</taxon>
        <taxon>Apiosporaceae</taxon>
        <taxon>Apiospora</taxon>
    </lineage>
</organism>
<gene>
    <name evidence="6" type="ORF">PG991_015158</name>
</gene>
<evidence type="ECO:0000259" key="5">
    <source>
        <dbReference type="PROSITE" id="PS50048"/>
    </source>
</evidence>
<dbReference type="PROSITE" id="PS50048">
    <property type="entry name" value="ZN2_CY6_FUNGAL_2"/>
    <property type="match status" value="1"/>
</dbReference>
<feature type="compositionally biased region" description="Low complexity" evidence="4">
    <location>
        <begin position="827"/>
        <end position="836"/>
    </location>
</feature>
<evidence type="ECO:0000256" key="1">
    <source>
        <dbReference type="ARBA" id="ARBA00022723"/>
    </source>
</evidence>
<dbReference type="Gene3D" id="4.10.240.10">
    <property type="entry name" value="Zn(2)-C6 fungal-type DNA-binding domain"/>
    <property type="match status" value="1"/>
</dbReference>
<evidence type="ECO:0000256" key="4">
    <source>
        <dbReference type="SAM" id="MobiDB-lite"/>
    </source>
</evidence>